<dbReference type="SMART" id="SM00487">
    <property type="entry name" value="DEXDc"/>
    <property type="match status" value="1"/>
</dbReference>
<sequence length="486" mass="55093">MRLKQALFLDRMVNKLMNLLRSNTTTDYSWIPQHHTPHRYPQFAGKLLLRQEIPLSDEQIDHLVTSSVFTKVDSIEPHLWGHRCRRCGNKASHLFGLMPHTSCKKECRYCRSCIQMGRVLECEPLYVGSSYVSWTAHENPCAWQGKLTVYQQNAADQLVNLVEKGAGEKLVWAVCGAGKTEMLFPAITKALETGKRVCLATPRTDVVRELLPRFQKAFPEVRMQALYGDSPDKTGDAPLILATTHQLLRYGRAFDVMIVDEVDAFPFHNDESLHYACKRAAKMDASIIYLTATPRKVQKKRMRKKELPVVFVPKRFHGHPLPVPQLKLTPTLHRFLKKGELPPKLLKQIAEQQTSPRQLLLFLPSIKKAEEMALLLKGKGYTVEAVHAEDIDRAEKIAAFRKKKYRVLVTTTILERGVTFPSVDVFVIDAGHGVFDEAALVQIAGRAGRSHDDPTGNVHFYHIGKTDALLNAIESIEYMNRLGRNT</sequence>
<dbReference type="GO" id="GO:0005524">
    <property type="term" value="F:ATP binding"/>
    <property type="evidence" value="ECO:0007669"/>
    <property type="project" value="UniProtKB-KW"/>
</dbReference>
<dbReference type="GO" id="GO:0003677">
    <property type="term" value="F:DNA binding"/>
    <property type="evidence" value="ECO:0007669"/>
    <property type="project" value="UniProtKB-KW"/>
</dbReference>
<evidence type="ECO:0000256" key="3">
    <source>
        <dbReference type="ARBA" id="ARBA00023125"/>
    </source>
</evidence>
<dbReference type="GO" id="GO:0006302">
    <property type="term" value="P:double-strand break repair"/>
    <property type="evidence" value="ECO:0007669"/>
    <property type="project" value="TreeGrafter"/>
</dbReference>
<dbReference type="InterPro" id="IPR027417">
    <property type="entry name" value="P-loop_NTPase"/>
</dbReference>
<evidence type="ECO:0000259" key="4">
    <source>
        <dbReference type="PROSITE" id="PS51192"/>
    </source>
</evidence>
<dbReference type="PROSITE" id="PS51194">
    <property type="entry name" value="HELICASE_CTER"/>
    <property type="match status" value="1"/>
</dbReference>
<reference evidence="7" key="1">
    <citation type="submission" date="2016-10" db="EMBL/GenBank/DDBJ databases">
        <authorList>
            <person name="Varghese N."/>
            <person name="Submissions S."/>
        </authorList>
    </citation>
    <scope>NUCLEOTIDE SEQUENCE [LARGE SCALE GENOMIC DNA]</scope>
    <source>
        <strain evidence="7">CGMCC 1.3704</strain>
    </source>
</reference>
<dbReference type="EMBL" id="FOSB01000002">
    <property type="protein sequence ID" value="SFJ45869.1"/>
    <property type="molecule type" value="Genomic_DNA"/>
</dbReference>
<evidence type="ECO:0000256" key="2">
    <source>
        <dbReference type="ARBA" id="ARBA00022840"/>
    </source>
</evidence>
<dbReference type="InterPro" id="IPR006935">
    <property type="entry name" value="Helicase/UvrB_N"/>
</dbReference>
<dbReference type="Pfam" id="PF00271">
    <property type="entry name" value="Helicase_C"/>
    <property type="match status" value="1"/>
</dbReference>
<feature type="domain" description="Helicase ATP-binding" evidence="4">
    <location>
        <begin position="160"/>
        <end position="312"/>
    </location>
</feature>
<dbReference type="GO" id="GO:0006270">
    <property type="term" value="P:DNA replication initiation"/>
    <property type="evidence" value="ECO:0007669"/>
    <property type="project" value="TreeGrafter"/>
</dbReference>
<keyword evidence="1" id="KW-0547">Nucleotide-binding</keyword>
<dbReference type="PANTHER" id="PTHR30580:SF1">
    <property type="entry name" value="COMF OPERON PROTEIN 1"/>
    <property type="match status" value="1"/>
</dbReference>
<dbReference type="GO" id="GO:0043138">
    <property type="term" value="F:3'-5' DNA helicase activity"/>
    <property type="evidence" value="ECO:0007669"/>
    <property type="project" value="TreeGrafter"/>
</dbReference>
<dbReference type="GO" id="GO:0006310">
    <property type="term" value="P:DNA recombination"/>
    <property type="evidence" value="ECO:0007669"/>
    <property type="project" value="TreeGrafter"/>
</dbReference>
<keyword evidence="2" id="KW-0067">ATP-binding</keyword>
<organism evidence="6 7">
    <name type="scientific">Halobacillus dabanensis</name>
    <dbReference type="NCBI Taxonomy" id="240302"/>
    <lineage>
        <taxon>Bacteria</taxon>
        <taxon>Bacillati</taxon>
        <taxon>Bacillota</taxon>
        <taxon>Bacilli</taxon>
        <taxon>Bacillales</taxon>
        <taxon>Bacillaceae</taxon>
        <taxon>Halobacillus</taxon>
    </lineage>
</organism>
<keyword evidence="7" id="KW-1185">Reference proteome</keyword>
<proteinExistence type="predicted"/>
<dbReference type="CDD" id="cd17925">
    <property type="entry name" value="DEXDc_ComFA"/>
    <property type="match status" value="1"/>
</dbReference>
<protein>
    <submittedName>
        <fullName evidence="6">Competence protein ComFA</fullName>
    </submittedName>
</protein>
<gene>
    <name evidence="6" type="ORF">SAMN04487936_102251</name>
</gene>
<dbReference type="InterPro" id="IPR001650">
    <property type="entry name" value="Helicase_C-like"/>
</dbReference>
<feature type="domain" description="Helicase C-terminal" evidence="5">
    <location>
        <begin position="345"/>
        <end position="486"/>
    </location>
</feature>
<accession>A0A1I3RJF9</accession>
<keyword evidence="3" id="KW-0238">DNA-binding</keyword>
<evidence type="ECO:0000313" key="7">
    <source>
        <dbReference type="Proteomes" id="UP000183557"/>
    </source>
</evidence>
<dbReference type="Proteomes" id="UP000183557">
    <property type="component" value="Unassembled WGS sequence"/>
</dbReference>
<dbReference type="Gene3D" id="3.40.50.300">
    <property type="entry name" value="P-loop containing nucleotide triphosphate hydrolases"/>
    <property type="match status" value="2"/>
</dbReference>
<dbReference type="PANTHER" id="PTHR30580">
    <property type="entry name" value="PRIMOSOMAL PROTEIN N"/>
    <property type="match status" value="1"/>
</dbReference>
<evidence type="ECO:0000256" key="1">
    <source>
        <dbReference type="ARBA" id="ARBA00022741"/>
    </source>
</evidence>
<dbReference type="InterPro" id="IPR014001">
    <property type="entry name" value="Helicase_ATP-bd"/>
</dbReference>
<dbReference type="PROSITE" id="PS51192">
    <property type="entry name" value="HELICASE_ATP_BIND_1"/>
    <property type="match status" value="1"/>
</dbReference>
<dbReference type="Pfam" id="PF04851">
    <property type="entry name" value="ResIII"/>
    <property type="match status" value="1"/>
</dbReference>
<evidence type="ECO:0000259" key="5">
    <source>
        <dbReference type="PROSITE" id="PS51194"/>
    </source>
</evidence>
<dbReference type="SUPFAM" id="SSF52540">
    <property type="entry name" value="P-loop containing nucleoside triphosphate hydrolases"/>
    <property type="match status" value="1"/>
</dbReference>
<name>A0A1I3RJF9_HALDA</name>
<evidence type="ECO:0000313" key="6">
    <source>
        <dbReference type="EMBL" id="SFJ45869.1"/>
    </source>
</evidence>
<dbReference type="SMART" id="SM00490">
    <property type="entry name" value="HELICc"/>
    <property type="match status" value="1"/>
</dbReference>
<dbReference type="GO" id="GO:0016787">
    <property type="term" value="F:hydrolase activity"/>
    <property type="evidence" value="ECO:0007669"/>
    <property type="project" value="InterPro"/>
</dbReference>
<dbReference type="AlphaFoldDB" id="A0A1I3RJF9"/>